<dbReference type="EMBL" id="CAUWAG010000006">
    <property type="protein sequence ID" value="CAJ2504605.1"/>
    <property type="molecule type" value="Genomic_DNA"/>
</dbReference>
<evidence type="ECO:0000256" key="1">
    <source>
        <dbReference type="PROSITE-ProRule" id="PRU00176"/>
    </source>
</evidence>
<reference evidence="4" key="1">
    <citation type="submission" date="2023-10" db="EMBL/GenBank/DDBJ databases">
        <authorList>
            <person name="Hackl T."/>
        </authorList>
    </citation>
    <scope>NUCLEOTIDE SEQUENCE</scope>
</reference>
<accession>A0AAI8YH31</accession>
<keyword evidence="5" id="KW-1185">Reference proteome</keyword>
<feature type="domain" description="RRM" evidence="3">
    <location>
        <begin position="83"/>
        <end position="166"/>
    </location>
</feature>
<feature type="region of interest" description="Disordered" evidence="2">
    <location>
        <begin position="166"/>
        <end position="248"/>
    </location>
</feature>
<dbReference type="Pfam" id="PF00076">
    <property type="entry name" value="RRM_1"/>
    <property type="match status" value="1"/>
</dbReference>
<keyword evidence="1" id="KW-0694">RNA-binding</keyword>
<dbReference type="InterPro" id="IPR012677">
    <property type="entry name" value="Nucleotide-bd_a/b_plait_sf"/>
</dbReference>
<dbReference type="InterPro" id="IPR035979">
    <property type="entry name" value="RBD_domain_sf"/>
</dbReference>
<gene>
    <name evidence="4" type="ORF">KHLLAP_LOCUS5073</name>
</gene>
<dbReference type="AlphaFoldDB" id="A0AAI8YH31"/>
<feature type="compositionally biased region" description="Basic residues" evidence="2">
    <location>
        <begin position="214"/>
        <end position="223"/>
    </location>
</feature>
<feature type="compositionally biased region" description="Basic and acidic residues" evidence="2">
    <location>
        <begin position="191"/>
        <end position="202"/>
    </location>
</feature>
<evidence type="ECO:0000256" key="2">
    <source>
        <dbReference type="SAM" id="MobiDB-lite"/>
    </source>
</evidence>
<feature type="compositionally biased region" description="Basic and acidic residues" evidence="2">
    <location>
        <begin position="238"/>
        <end position="248"/>
    </location>
</feature>
<dbReference type="Gene3D" id="3.30.70.330">
    <property type="match status" value="1"/>
</dbReference>
<feature type="compositionally biased region" description="Basic residues" evidence="2">
    <location>
        <begin position="178"/>
        <end position="190"/>
    </location>
</feature>
<dbReference type="SMART" id="SM00360">
    <property type="entry name" value="RRM"/>
    <property type="match status" value="1"/>
</dbReference>
<name>A0AAI8YH31_9PEZI</name>
<dbReference type="SUPFAM" id="SSF54928">
    <property type="entry name" value="RNA-binding domain, RBD"/>
    <property type="match status" value="1"/>
</dbReference>
<evidence type="ECO:0000313" key="4">
    <source>
        <dbReference type="EMBL" id="CAJ2504605.1"/>
    </source>
</evidence>
<proteinExistence type="predicted"/>
<organism evidence="4 5">
    <name type="scientific">Anthostomella pinea</name>
    <dbReference type="NCBI Taxonomy" id="933095"/>
    <lineage>
        <taxon>Eukaryota</taxon>
        <taxon>Fungi</taxon>
        <taxon>Dikarya</taxon>
        <taxon>Ascomycota</taxon>
        <taxon>Pezizomycotina</taxon>
        <taxon>Sordariomycetes</taxon>
        <taxon>Xylariomycetidae</taxon>
        <taxon>Xylariales</taxon>
        <taxon>Xylariaceae</taxon>
        <taxon>Anthostomella</taxon>
    </lineage>
</organism>
<protein>
    <submittedName>
        <fullName evidence="4">Uu.00g119990.m01.CDS01</fullName>
    </submittedName>
</protein>
<dbReference type="Proteomes" id="UP001295740">
    <property type="component" value="Unassembled WGS sequence"/>
</dbReference>
<dbReference type="GO" id="GO:0003723">
    <property type="term" value="F:RNA binding"/>
    <property type="evidence" value="ECO:0007669"/>
    <property type="project" value="UniProtKB-UniRule"/>
</dbReference>
<dbReference type="InterPro" id="IPR000504">
    <property type="entry name" value="RRM_dom"/>
</dbReference>
<dbReference type="CDD" id="cd00590">
    <property type="entry name" value="RRM_SF"/>
    <property type="match status" value="1"/>
</dbReference>
<evidence type="ECO:0000259" key="3">
    <source>
        <dbReference type="PROSITE" id="PS50102"/>
    </source>
</evidence>
<evidence type="ECO:0000313" key="5">
    <source>
        <dbReference type="Proteomes" id="UP001295740"/>
    </source>
</evidence>
<sequence>MPTAIDYGTYAAPVSMPFDYSAAMYHNYASNGRYYDQSAYDHSAVAIPVSQYPHDTSYQHQYQAEDYRNNGYSTYTNVPTRRRKIIMKQLPPWATYNQIQHLVRQKAGSDADKLQKIDLPLSNGQESNQGYALITFENEDATNKVIQKLNGYKDGDRTLRVEYTKEGVSANESSRSKGSGHHAFSSHHRERREDRDRRDNKKSTKVSSSSNKKSQSHKSHKSHKSDVIIADGSSFSLKKYEEKKSTRK</sequence>
<comment type="caution">
    <text evidence="4">The sequence shown here is derived from an EMBL/GenBank/DDBJ whole genome shotgun (WGS) entry which is preliminary data.</text>
</comment>
<dbReference type="PROSITE" id="PS50102">
    <property type="entry name" value="RRM"/>
    <property type="match status" value="1"/>
</dbReference>